<proteinExistence type="predicted"/>
<dbReference type="AlphaFoldDB" id="A0AAV0WN95"/>
<gene>
    <name evidence="1" type="ORF">MEUPH1_LOCUS12643</name>
</gene>
<evidence type="ECO:0000313" key="2">
    <source>
        <dbReference type="Proteomes" id="UP001160148"/>
    </source>
</evidence>
<name>A0AAV0WN95_9HEMI</name>
<comment type="caution">
    <text evidence="1">The sequence shown here is derived from an EMBL/GenBank/DDBJ whole genome shotgun (WGS) entry which is preliminary data.</text>
</comment>
<keyword evidence="2" id="KW-1185">Reference proteome</keyword>
<dbReference type="Proteomes" id="UP001160148">
    <property type="component" value="Unassembled WGS sequence"/>
</dbReference>
<protein>
    <submittedName>
        <fullName evidence="1">Uncharacterized protein</fullName>
    </submittedName>
</protein>
<reference evidence="1 2" key="1">
    <citation type="submission" date="2023-01" db="EMBL/GenBank/DDBJ databases">
        <authorList>
            <person name="Whitehead M."/>
        </authorList>
    </citation>
    <scope>NUCLEOTIDE SEQUENCE [LARGE SCALE GENOMIC DNA]</scope>
</reference>
<accession>A0AAV0WN95</accession>
<organism evidence="1 2">
    <name type="scientific">Macrosiphum euphorbiae</name>
    <name type="common">potato aphid</name>
    <dbReference type="NCBI Taxonomy" id="13131"/>
    <lineage>
        <taxon>Eukaryota</taxon>
        <taxon>Metazoa</taxon>
        <taxon>Ecdysozoa</taxon>
        <taxon>Arthropoda</taxon>
        <taxon>Hexapoda</taxon>
        <taxon>Insecta</taxon>
        <taxon>Pterygota</taxon>
        <taxon>Neoptera</taxon>
        <taxon>Paraneoptera</taxon>
        <taxon>Hemiptera</taxon>
        <taxon>Sternorrhyncha</taxon>
        <taxon>Aphidomorpha</taxon>
        <taxon>Aphidoidea</taxon>
        <taxon>Aphididae</taxon>
        <taxon>Macrosiphini</taxon>
        <taxon>Macrosiphum</taxon>
    </lineage>
</organism>
<sequence>MSSRFIFTRFKNLHFKDPNDCAKAMASLRNSIRTDTSSSDFGSDETSSQPHQYEFWLPHKLLAQNQLHK</sequence>
<evidence type="ECO:0000313" key="1">
    <source>
        <dbReference type="EMBL" id="CAI6356966.1"/>
    </source>
</evidence>
<dbReference type="EMBL" id="CARXXK010000002">
    <property type="protein sequence ID" value="CAI6356966.1"/>
    <property type="molecule type" value="Genomic_DNA"/>
</dbReference>